<evidence type="ECO:0000313" key="1">
    <source>
        <dbReference type="EMBL" id="QIB67814.1"/>
    </source>
</evidence>
<dbReference type="RefSeq" id="WP_163064735.1">
    <property type="nucleotide sequence ID" value="NZ_CP048649.1"/>
</dbReference>
<evidence type="ECO:0000313" key="2">
    <source>
        <dbReference type="Proteomes" id="UP000466848"/>
    </source>
</evidence>
<proteinExistence type="predicted"/>
<protein>
    <submittedName>
        <fullName evidence="1">Uncharacterized protein</fullName>
    </submittedName>
</protein>
<dbReference type="Proteomes" id="UP000466848">
    <property type="component" value="Chromosome"/>
</dbReference>
<sequence length="62" mass="6802">MVKIKISYETPEEKRIILAALDPVLEAKSIKGNQAEKPFSKAYITAKIKGISQKITGASIEI</sequence>
<organism evidence="1 2">
    <name type="scientific">Aminipila butyrica</name>
    <dbReference type="NCBI Taxonomy" id="433296"/>
    <lineage>
        <taxon>Bacteria</taxon>
        <taxon>Bacillati</taxon>
        <taxon>Bacillota</taxon>
        <taxon>Clostridia</taxon>
        <taxon>Peptostreptococcales</taxon>
        <taxon>Anaerovoracaceae</taxon>
        <taxon>Aminipila</taxon>
    </lineage>
</organism>
<accession>A0A858BSM9</accession>
<keyword evidence="2" id="KW-1185">Reference proteome</keyword>
<dbReference type="KEGG" id="abut:Ami103574_00095"/>
<name>A0A858BSM9_9FIRM</name>
<dbReference type="EMBL" id="CP048649">
    <property type="protein sequence ID" value="QIB67814.1"/>
    <property type="molecule type" value="Genomic_DNA"/>
</dbReference>
<reference evidence="1 2" key="1">
    <citation type="submission" date="2020-02" db="EMBL/GenBank/DDBJ databases">
        <authorList>
            <person name="Kim Y.B."/>
            <person name="Roh S.W."/>
        </authorList>
    </citation>
    <scope>NUCLEOTIDE SEQUENCE [LARGE SCALE GENOMIC DNA]</scope>
    <source>
        <strain evidence="1 2">DSM 103574</strain>
    </source>
</reference>
<dbReference type="AlphaFoldDB" id="A0A858BSM9"/>
<gene>
    <name evidence="1" type="ORF">Ami103574_00095</name>
</gene>